<dbReference type="SUPFAM" id="SSF52172">
    <property type="entry name" value="CheY-like"/>
    <property type="match status" value="1"/>
</dbReference>
<evidence type="ECO:0000256" key="6">
    <source>
        <dbReference type="ARBA" id="ARBA00023163"/>
    </source>
</evidence>
<evidence type="ECO:0000256" key="1">
    <source>
        <dbReference type="ARBA" id="ARBA00004496"/>
    </source>
</evidence>
<dbReference type="Proteomes" id="UP000199545">
    <property type="component" value="Unassembled WGS sequence"/>
</dbReference>
<keyword evidence="5 8" id="KW-0238">DNA-binding</keyword>
<dbReference type="PANTHER" id="PTHR48111">
    <property type="entry name" value="REGULATOR OF RPOS"/>
    <property type="match status" value="1"/>
</dbReference>
<dbReference type="FunFam" id="1.10.10.10:FF:000018">
    <property type="entry name" value="DNA-binding response regulator ResD"/>
    <property type="match status" value="1"/>
</dbReference>
<dbReference type="FunFam" id="3.40.50.2300:FF:000001">
    <property type="entry name" value="DNA-binding response regulator PhoB"/>
    <property type="match status" value="1"/>
</dbReference>
<evidence type="ECO:0000259" key="10">
    <source>
        <dbReference type="PROSITE" id="PS51755"/>
    </source>
</evidence>
<feature type="domain" description="OmpR/PhoB-type" evidence="10">
    <location>
        <begin position="126"/>
        <end position="227"/>
    </location>
</feature>
<proteinExistence type="predicted"/>
<dbReference type="SUPFAM" id="SSF46894">
    <property type="entry name" value="C-terminal effector domain of the bipartite response regulators"/>
    <property type="match status" value="1"/>
</dbReference>
<evidence type="ECO:0000259" key="9">
    <source>
        <dbReference type="PROSITE" id="PS50110"/>
    </source>
</evidence>
<dbReference type="InterPro" id="IPR011006">
    <property type="entry name" value="CheY-like_superfamily"/>
</dbReference>
<evidence type="ECO:0000256" key="8">
    <source>
        <dbReference type="PROSITE-ProRule" id="PRU01091"/>
    </source>
</evidence>
<keyword evidence="12" id="KW-1185">Reference proteome</keyword>
<dbReference type="EMBL" id="FORR01000011">
    <property type="protein sequence ID" value="SFJ51032.1"/>
    <property type="molecule type" value="Genomic_DNA"/>
</dbReference>
<dbReference type="PROSITE" id="PS51755">
    <property type="entry name" value="OMPR_PHOB"/>
    <property type="match status" value="1"/>
</dbReference>
<evidence type="ECO:0000313" key="11">
    <source>
        <dbReference type="EMBL" id="SFJ51032.1"/>
    </source>
</evidence>
<dbReference type="InterPro" id="IPR001867">
    <property type="entry name" value="OmpR/PhoB-type_DNA-bd"/>
</dbReference>
<dbReference type="AlphaFoldDB" id="A0A1I3RYN2"/>
<evidence type="ECO:0000313" key="12">
    <source>
        <dbReference type="Proteomes" id="UP000199545"/>
    </source>
</evidence>
<evidence type="ECO:0000256" key="7">
    <source>
        <dbReference type="PROSITE-ProRule" id="PRU00169"/>
    </source>
</evidence>
<keyword evidence="6" id="KW-0804">Transcription</keyword>
<keyword evidence="3" id="KW-0902">Two-component regulatory system</keyword>
<keyword evidence="2 7" id="KW-0597">Phosphoprotein</keyword>
<reference evidence="11 12" key="1">
    <citation type="submission" date="2016-10" db="EMBL/GenBank/DDBJ databases">
        <authorList>
            <person name="de Groot N.N."/>
        </authorList>
    </citation>
    <scope>NUCLEOTIDE SEQUENCE [LARGE SCALE GENOMIC DNA]</scope>
    <source>
        <strain evidence="11 12">DSM 44778</strain>
    </source>
</reference>
<sequence length="231" mass="26512">MKSILVVDDEKKIREVVLSYLQKEGYQTQEAASGQQALEWIRRSPFDLIILDLMLPDLSGEEVCKKVRQLSSVPIIMLTAKVDEENRVQGLSLGADDYVVKPFSPRELMARVKAVLRRSSSDELLADYLSFNQGDLVIDTLKRQVWKQGKSVSVTPMEYRLLSILARHPERAFSREELIEKAFGFDFEGDIRTIDQHMKNLRAKIETDSKHPAYIQTVYGFGYRFHGEDAK</sequence>
<dbReference type="InterPro" id="IPR039420">
    <property type="entry name" value="WalR-like"/>
</dbReference>
<name>A0A1I3RYN2_9BACL</name>
<dbReference type="InterPro" id="IPR016032">
    <property type="entry name" value="Sig_transdc_resp-reg_C-effctor"/>
</dbReference>
<dbReference type="InterPro" id="IPR036388">
    <property type="entry name" value="WH-like_DNA-bd_sf"/>
</dbReference>
<dbReference type="Pfam" id="PF00486">
    <property type="entry name" value="Trans_reg_C"/>
    <property type="match status" value="1"/>
</dbReference>
<dbReference type="GO" id="GO:0000156">
    <property type="term" value="F:phosphorelay response regulator activity"/>
    <property type="evidence" value="ECO:0007669"/>
    <property type="project" value="TreeGrafter"/>
</dbReference>
<dbReference type="Gene3D" id="3.40.50.2300">
    <property type="match status" value="1"/>
</dbReference>
<dbReference type="InterPro" id="IPR001789">
    <property type="entry name" value="Sig_transdc_resp-reg_receiver"/>
</dbReference>
<dbReference type="GO" id="GO:0006355">
    <property type="term" value="P:regulation of DNA-templated transcription"/>
    <property type="evidence" value="ECO:0007669"/>
    <property type="project" value="InterPro"/>
</dbReference>
<feature type="DNA-binding region" description="OmpR/PhoB-type" evidence="8">
    <location>
        <begin position="126"/>
        <end position="227"/>
    </location>
</feature>
<dbReference type="CDD" id="cd00383">
    <property type="entry name" value="trans_reg_C"/>
    <property type="match status" value="1"/>
</dbReference>
<dbReference type="GO" id="GO:0000976">
    <property type="term" value="F:transcription cis-regulatory region binding"/>
    <property type="evidence" value="ECO:0007669"/>
    <property type="project" value="TreeGrafter"/>
</dbReference>
<dbReference type="OrthoDB" id="9802426at2"/>
<dbReference type="Gene3D" id="1.10.10.10">
    <property type="entry name" value="Winged helix-like DNA-binding domain superfamily/Winged helix DNA-binding domain"/>
    <property type="match status" value="1"/>
</dbReference>
<dbReference type="SMART" id="SM00448">
    <property type="entry name" value="REC"/>
    <property type="match status" value="1"/>
</dbReference>
<organism evidence="11 12">
    <name type="scientific">Thermoflavimicrobium dichotomicum</name>
    <dbReference type="NCBI Taxonomy" id="46223"/>
    <lineage>
        <taxon>Bacteria</taxon>
        <taxon>Bacillati</taxon>
        <taxon>Bacillota</taxon>
        <taxon>Bacilli</taxon>
        <taxon>Bacillales</taxon>
        <taxon>Thermoactinomycetaceae</taxon>
        <taxon>Thermoflavimicrobium</taxon>
    </lineage>
</organism>
<evidence type="ECO:0000256" key="4">
    <source>
        <dbReference type="ARBA" id="ARBA00023015"/>
    </source>
</evidence>
<dbReference type="GO" id="GO:0032993">
    <property type="term" value="C:protein-DNA complex"/>
    <property type="evidence" value="ECO:0007669"/>
    <property type="project" value="TreeGrafter"/>
</dbReference>
<accession>A0A1I3RYN2</accession>
<dbReference type="Gene3D" id="6.10.250.690">
    <property type="match status" value="1"/>
</dbReference>
<dbReference type="Pfam" id="PF00072">
    <property type="entry name" value="Response_reg"/>
    <property type="match status" value="1"/>
</dbReference>
<evidence type="ECO:0000256" key="3">
    <source>
        <dbReference type="ARBA" id="ARBA00023012"/>
    </source>
</evidence>
<gene>
    <name evidence="11" type="ORF">SAMN05421852_11170</name>
</gene>
<dbReference type="RefSeq" id="WP_093230529.1">
    <property type="nucleotide sequence ID" value="NZ_FORR01000011.1"/>
</dbReference>
<dbReference type="STRING" id="46223.SAMN05421852_11170"/>
<feature type="domain" description="Response regulatory" evidence="9">
    <location>
        <begin position="3"/>
        <end position="116"/>
    </location>
</feature>
<feature type="modified residue" description="4-aspartylphosphate" evidence="7">
    <location>
        <position position="52"/>
    </location>
</feature>
<evidence type="ECO:0000256" key="5">
    <source>
        <dbReference type="ARBA" id="ARBA00023125"/>
    </source>
</evidence>
<protein>
    <submittedName>
        <fullName evidence="11">DNA-binding response regulator, OmpR family, contains REC and winged-helix (WHTH) domain</fullName>
    </submittedName>
</protein>
<dbReference type="SMART" id="SM00862">
    <property type="entry name" value="Trans_reg_C"/>
    <property type="match status" value="1"/>
</dbReference>
<keyword evidence="4" id="KW-0805">Transcription regulation</keyword>
<evidence type="ECO:0000256" key="2">
    <source>
        <dbReference type="ARBA" id="ARBA00022553"/>
    </source>
</evidence>
<dbReference type="GO" id="GO:0005829">
    <property type="term" value="C:cytosol"/>
    <property type="evidence" value="ECO:0007669"/>
    <property type="project" value="TreeGrafter"/>
</dbReference>
<dbReference type="PROSITE" id="PS50110">
    <property type="entry name" value="RESPONSE_REGULATORY"/>
    <property type="match status" value="1"/>
</dbReference>
<dbReference type="PANTHER" id="PTHR48111:SF73">
    <property type="entry name" value="ALKALINE PHOSPHATASE SYNTHESIS TRANSCRIPTIONAL REGULATORY PROTEIN PHOP"/>
    <property type="match status" value="1"/>
</dbReference>
<comment type="subcellular location">
    <subcellularLocation>
        <location evidence="1">Cytoplasm</location>
    </subcellularLocation>
</comment>